<evidence type="ECO:0000313" key="4">
    <source>
        <dbReference type="Proteomes" id="UP000674318"/>
    </source>
</evidence>
<accession>A0A836IF02</accession>
<gene>
    <name evidence="3" type="ORF">JKF63_05480</name>
</gene>
<dbReference type="AlphaFoldDB" id="A0A836IF02"/>
<dbReference type="GO" id="GO:0016746">
    <property type="term" value="F:acyltransferase activity"/>
    <property type="evidence" value="ECO:0007669"/>
    <property type="project" value="InterPro"/>
</dbReference>
<keyword evidence="1" id="KW-0812">Transmembrane</keyword>
<dbReference type="PANTHER" id="PTHR10983:SF16">
    <property type="entry name" value="LYSOCARDIOLIPIN ACYLTRANSFERASE 1"/>
    <property type="match status" value="1"/>
</dbReference>
<dbReference type="Proteomes" id="UP000674318">
    <property type="component" value="Chromosome 17"/>
</dbReference>
<dbReference type="SMART" id="SM00563">
    <property type="entry name" value="PlsC"/>
    <property type="match status" value="1"/>
</dbReference>
<dbReference type="RefSeq" id="XP_067758113.1">
    <property type="nucleotide sequence ID" value="XM_067901438.1"/>
</dbReference>
<name>A0A836IF02_9TRYP</name>
<dbReference type="InterPro" id="IPR002123">
    <property type="entry name" value="Plipid/glycerol_acylTrfase"/>
</dbReference>
<keyword evidence="1" id="KW-1133">Transmembrane helix</keyword>
<evidence type="ECO:0000259" key="2">
    <source>
        <dbReference type="SMART" id="SM00563"/>
    </source>
</evidence>
<dbReference type="CDD" id="cd07990">
    <property type="entry name" value="LPLAT_LCLAT1-like"/>
    <property type="match status" value="1"/>
</dbReference>
<keyword evidence="4" id="KW-1185">Reference proteome</keyword>
<proteinExistence type="predicted"/>
<feature type="transmembrane region" description="Helical" evidence="1">
    <location>
        <begin position="417"/>
        <end position="438"/>
    </location>
</feature>
<dbReference type="GO" id="GO:0012505">
    <property type="term" value="C:endomembrane system"/>
    <property type="evidence" value="ECO:0007669"/>
    <property type="project" value="TreeGrafter"/>
</dbReference>
<dbReference type="SUPFAM" id="SSF69593">
    <property type="entry name" value="Glycerol-3-phosphate (1)-acyltransferase"/>
    <property type="match status" value="1"/>
</dbReference>
<reference evidence="3 4" key="1">
    <citation type="submission" date="2021-02" db="EMBL/GenBank/DDBJ databases">
        <title>Porcisia hertigi Genome sequencing and assembly.</title>
        <authorList>
            <person name="Almutairi H."/>
            <person name="Gatherer D."/>
        </authorList>
    </citation>
    <scope>NUCLEOTIDE SEQUENCE [LARGE SCALE GENOMIC DNA]</scope>
    <source>
        <strain evidence="3 4">C119</strain>
    </source>
</reference>
<feature type="domain" description="Phospholipid/glycerol acyltransferase" evidence="2">
    <location>
        <begin position="127"/>
        <end position="249"/>
    </location>
</feature>
<protein>
    <recommendedName>
        <fullName evidence="2">Phospholipid/glycerol acyltransferase domain-containing protein</fullName>
    </recommendedName>
</protein>
<evidence type="ECO:0000313" key="3">
    <source>
        <dbReference type="EMBL" id="KAG5508224.1"/>
    </source>
</evidence>
<evidence type="ECO:0000256" key="1">
    <source>
        <dbReference type="SAM" id="Phobius"/>
    </source>
</evidence>
<sequence>MKLTMRGGIALAGSLLVAITFFSFCEIWVVLLLYVVKYVFGDGVLVPLCRFINLHHNMMQRAYLCWVGGLLELVLGTRVAYTVVDGDGQAHLEQHYMTSVCTEEGAVENHLDLDKVLRPPSKPGNTKIIIMNHHCRVDWLYTFIYFARTQGMIRNIRYVMKGGLKRLPVLGWSMELFRYLFLSRNWESDKVYLQRMVDFYHATSDTPVIFIYPEGTDLSLSNIERSQAYAASVGLPKFYHVLNPRTTGTVALMKMLGGADKVEEVVDLTIGYTPSISGERPDEPSLVNGHHPRKVHLLVRTYPVVGTAAAAAKKPKDVCPTEEAALTAWIHERFAEKELLLSRFLGSNPVGFDAADVRAVFGKDVGVASYDDDEERLSHPNRKWWRRYYQQVGVFGAVITPIYLLAPPVFFFSCTRWWLATLWMIAVVFIGMKGFHAIGGVQQSLYLKAVAPEATLMQRLRRVLDGRRTTQDRKKD</sequence>
<dbReference type="PANTHER" id="PTHR10983">
    <property type="entry name" value="1-ACYLGLYCEROL-3-PHOSPHATE ACYLTRANSFERASE-RELATED"/>
    <property type="match status" value="1"/>
</dbReference>
<organism evidence="3 4">
    <name type="scientific">Porcisia hertigi</name>
    <dbReference type="NCBI Taxonomy" id="2761500"/>
    <lineage>
        <taxon>Eukaryota</taxon>
        <taxon>Discoba</taxon>
        <taxon>Euglenozoa</taxon>
        <taxon>Kinetoplastea</taxon>
        <taxon>Metakinetoplastina</taxon>
        <taxon>Trypanosomatida</taxon>
        <taxon>Trypanosomatidae</taxon>
        <taxon>Leishmaniinae</taxon>
        <taxon>Porcisia</taxon>
    </lineage>
</organism>
<dbReference type="EMBL" id="JAFJZO010000017">
    <property type="protein sequence ID" value="KAG5508224.1"/>
    <property type="molecule type" value="Genomic_DNA"/>
</dbReference>
<dbReference type="KEGG" id="phet:94291515"/>
<dbReference type="GeneID" id="94291515"/>
<dbReference type="OrthoDB" id="186786at2759"/>
<comment type="caution">
    <text evidence="3">The sequence shown here is derived from an EMBL/GenBank/DDBJ whole genome shotgun (WGS) entry which is preliminary data.</text>
</comment>
<dbReference type="Pfam" id="PF01553">
    <property type="entry name" value="Acyltransferase"/>
    <property type="match status" value="1"/>
</dbReference>
<keyword evidence="1" id="KW-0472">Membrane</keyword>
<feature type="transmembrane region" description="Helical" evidence="1">
    <location>
        <begin position="392"/>
        <end position="411"/>
    </location>
</feature>